<accession>A0ABW1G293</accession>
<dbReference type="InterPro" id="IPR027383">
    <property type="entry name" value="Znf_put"/>
</dbReference>
<dbReference type="Gene3D" id="1.10.10.1320">
    <property type="entry name" value="Anti-sigma factor, zinc-finger domain"/>
    <property type="match status" value="1"/>
</dbReference>
<feature type="domain" description="Putative zinc-finger" evidence="5">
    <location>
        <begin position="9"/>
        <end position="37"/>
    </location>
</feature>
<proteinExistence type="predicted"/>
<dbReference type="EMBL" id="JBHSQJ010000038">
    <property type="protein sequence ID" value="MFC5907682.1"/>
    <property type="molecule type" value="Genomic_DNA"/>
</dbReference>
<evidence type="ECO:0000313" key="7">
    <source>
        <dbReference type="Proteomes" id="UP001596174"/>
    </source>
</evidence>
<keyword evidence="4" id="KW-0472">Membrane</keyword>
<keyword evidence="7" id="KW-1185">Reference proteome</keyword>
<dbReference type="InterPro" id="IPR041916">
    <property type="entry name" value="Anti_sigma_zinc_sf"/>
</dbReference>
<keyword evidence="4" id="KW-1133">Transmembrane helix</keyword>
<dbReference type="Pfam" id="PF13490">
    <property type="entry name" value="zf-HC2"/>
    <property type="match status" value="1"/>
</dbReference>
<organism evidence="6 7">
    <name type="scientific">Streptacidiphilus monticola</name>
    <dbReference type="NCBI Taxonomy" id="2161674"/>
    <lineage>
        <taxon>Bacteria</taxon>
        <taxon>Bacillati</taxon>
        <taxon>Actinomycetota</taxon>
        <taxon>Actinomycetes</taxon>
        <taxon>Kitasatosporales</taxon>
        <taxon>Streptomycetaceae</taxon>
        <taxon>Streptacidiphilus</taxon>
    </lineage>
</organism>
<keyword evidence="4" id="KW-0812">Transmembrane</keyword>
<feature type="region of interest" description="Disordered" evidence="3">
    <location>
        <begin position="61"/>
        <end position="98"/>
    </location>
</feature>
<evidence type="ECO:0000256" key="2">
    <source>
        <dbReference type="ARBA" id="ARBA00023163"/>
    </source>
</evidence>
<evidence type="ECO:0000256" key="1">
    <source>
        <dbReference type="ARBA" id="ARBA00023015"/>
    </source>
</evidence>
<sequence>MTQCQESVALGAYVLGALDPEERTALERHIRTCAHCREELLHLAPLPGLLRHTPFEELPDTAEQAESLTPARPVAPASATAPTTAAAGAHVVTGPGRRPRRRRALLAAALAGAAAVTGVVVYSVGARQEGNAPPAAAGVWSATDASTHVSATARLTPEAWGTDVRLTLGNLPAGITCRLVVHSREGVTETAGTWGSGYSSSATVPASTSVSPSDISGMEILDNSGRVLVHLPATS</sequence>
<gene>
    <name evidence="6" type="ORF">ACFP3V_10660</name>
</gene>
<protein>
    <submittedName>
        <fullName evidence="6">Anti-sigma factor family protein</fullName>
    </submittedName>
</protein>
<evidence type="ECO:0000256" key="3">
    <source>
        <dbReference type="SAM" id="MobiDB-lite"/>
    </source>
</evidence>
<evidence type="ECO:0000313" key="6">
    <source>
        <dbReference type="EMBL" id="MFC5907682.1"/>
    </source>
</evidence>
<keyword evidence="2" id="KW-0804">Transcription</keyword>
<dbReference type="Proteomes" id="UP001596174">
    <property type="component" value="Unassembled WGS sequence"/>
</dbReference>
<reference evidence="7" key="1">
    <citation type="journal article" date="2019" name="Int. J. Syst. Evol. Microbiol.">
        <title>The Global Catalogue of Microorganisms (GCM) 10K type strain sequencing project: providing services to taxonomists for standard genome sequencing and annotation.</title>
        <authorList>
            <consortium name="The Broad Institute Genomics Platform"/>
            <consortium name="The Broad Institute Genome Sequencing Center for Infectious Disease"/>
            <person name="Wu L."/>
            <person name="Ma J."/>
        </authorList>
    </citation>
    <scope>NUCLEOTIDE SEQUENCE [LARGE SCALE GENOMIC DNA]</scope>
    <source>
        <strain evidence="7">JCM 4816</strain>
    </source>
</reference>
<dbReference type="RefSeq" id="WP_380582349.1">
    <property type="nucleotide sequence ID" value="NZ_JBHSQJ010000038.1"/>
</dbReference>
<keyword evidence="1" id="KW-0805">Transcription regulation</keyword>
<feature type="transmembrane region" description="Helical" evidence="4">
    <location>
        <begin position="104"/>
        <end position="124"/>
    </location>
</feature>
<comment type="caution">
    <text evidence="6">The sequence shown here is derived from an EMBL/GenBank/DDBJ whole genome shotgun (WGS) entry which is preliminary data.</text>
</comment>
<feature type="compositionally biased region" description="Low complexity" evidence="3">
    <location>
        <begin position="69"/>
        <end position="96"/>
    </location>
</feature>
<evidence type="ECO:0000259" key="5">
    <source>
        <dbReference type="Pfam" id="PF13490"/>
    </source>
</evidence>
<evidence type="ECO:0000256" key="4">
    <source>
        <dbReference type="SAM" id="Phobius"/>
    </source>
</evidence>
<name>A0ABW1G293_9ACTN</name>